<reference evidence="11 12" key="1">
    <citation type="submission" date="2018-10" db="EMBL/GenBank/DDBJ databases">
        <authorList>
            <person name="Jung H.S."/>
            <person name="Jeon C.O."/>
        </authorList>
    </citation>
    <scope>NUCLEOTIDE SEQUENCE [LARGE SCALE GENOMIC DNA]</scope>
    <source>
        <strain evidence="11 12">MA-7-27</strain>
    </source>
</reference>
<dbReference type="GO" id="GO:0046872">
    <property type="term" value="F:metal ion binding"/>
    <property type="evidence" value="ECO:0007669"/>
    <property type="project" value="UniProtKB-KW"/>
</dbReference>
<keyword evidence="8" id="KW-0732">Signal</keyword>
<dbReference type="GO" id="GO:0016020">
    <property type="term" value="C:membrane"/>
    <property type="evidence" value="ECO:0007669"/>
    <property type="project" value="TreeGrafter"/>
</dbReference>
<keyword evidence="2" id="KW-0645">Protease</keyword>
<sequence length="450" mass="48510">MPRRRPFTTLIAALALLLSAWAAEARSIIRDAEIERGLQELAAPILRAAGLPTSTRIIVVNDRTLNAFVADARHIFIHSGLLMRMEDPAELQAVLAHEAAHIANGHLTRRPANARSAQSAARMGLLLALAAGAASDNGRLGAGIAIGTGSTAARLFFAHTRAEEASADQAGLRYMVQAGIDPAAMLEVLEIFRGQEALSAGRQDPYVRTHPLTRDRVRSVEAFVNGRSGSAAGAESSAEAQYWFARTRAKLGGFLNAPRQTLRQAGRTDQGEIATLARAIAHHQNADAARAISEVGRLLQMRPNDPYYQELQGQILFESRNFAQAVQAYARAVQLAPREPLILAGYGRALLAADTSSGNARAREVLEQAYARDPFDPRMLRDLALAYARAGNNGMASVVTAERYAILGRMEDAEIHANRASGLLPNGSGGWLRAQDVLRVAEAAQSRRNR</sequence>
<evidence type="ECO:0000256" key="8">
    <source>
        <dbReference type="SAM" id="SignalP"/>
    </source>
</evidence>
<dbReference type="AlphaFoldDB" id="A0A3L9XVU4"/>
<feature type="domain" description="Peptidase M48" evidence="9">
    <location>
        <begin position="31"/>
        <end position="222"/>
    </location>
</feature>
<dbReference type="InterPro" id="IPR011990">
    <property type="entry name" value="TPR-like_helical_dom_sf"/>
</dbReference>
<feature type="signal peptide" evidence="8">
    <location>
        <begin position="1"/>
        <end position="25"/>
    </location>
</feature>
<comment type="cofactor">
    <cofactor evidence="1">
        <name>Zn(2+)</name>
        <dbReference type="ChEBI" id="CHEBI:29105"/>
    </cofactor>
</comment>
<gene>
    <name evidence="11" type="ORF">D9R08_18030</name>
</gene>
<dbReference type="EMBL" id="RCNT01000012">
    <property type="protein sequence ID" value="RMA40731.1"/>
    <property type="molecule type" value="Genomic_DNA"/>
</dbReference>
<dbReference type="Gene3D" id="3.30.2010.10">
    <property type="entry name" value="Metalloproteases ('zincins'), catalytic domain"/>
    <property type="match status" value="1"/>
</dbReference>
<dbReference type="Proteomes" id="UP000281343">
    <property type="component" value="Unassembled WGS sequence"/>
</dbReference>
<organism evidence="11 12">
    <name type="scientific">Rhodophyticola porphyridii</name>
    <dbReference type="NCBI Taxonomy" id="1852017"/>
    <lineage>
        <taxon>Bacteria</taxon>
        <taxon>Pseudomonadati</taxon>
        <taxon>Pseudomonadota</taxon>
        <taxon>Alphaproteobacteria</taxon>
        <taxon>Rhodobacterales</taxon>
        <taxon>Roseobacteraceae</taxon>
        <taxon>Rhodophyticola</taxon>
    </lineage>
</organism>
<feature type="repeat" description="TPR" evidence="7">
    <location>
        <begin position="306"/>
        <end position="339"/>
    </location>
</feature>
<dbReference type="OrthoDB" id="9814887at2"/>
<dbReference type="InterPro" id="IPR056413">
    <property type="entry name" value="TPR_CcmH_CycH"/>
</dbReference>
<evidence type="ECO:0000256" key="6">
    <source>
        <dbReference type="ARBA" id="ARBA00023049"/>
    </source>
</evidence>
<dbReference type="PROSITE" id="PS50005">
    <property type="entry name" value="TPR"/>
    <property type="match status" value="1"/>
</dbReference>
<keyword evidence="6" id="KW-0482">Metalloprotease</keyword>
<dbReference type="GO" id="GO:0051603">
    <property type="term" value="P:proteolysis involved in protein catabolic process"/>
    <property type="evidence" value="ECO:0007669"/>
    <property type="project" value="TreeGrafter"/>
</dbReference>
<keyword evidence="5" id="KW-0862">Zinc</keyword>
<evidence type="ECO:0000256" key="1">
    <source>
        <dbReference type="ARBA" id="ARBA00001947"/>
    </source>
</evidence>
<keyword evidence="7" id="KW-0802">TPR repeat</keyword>
<evidence type="ECO:0000256" key="3">
    <source>
        <dbReference type="ARBA" id="ARBA00022723"/>
    </source>
</evidence>
<protein>
    <submittedName>
        <fullName evidence="11">Peptidase M48</fullName>
    </submittedName>
</protein>
<dbReference type="CDD" id="cd07324">
    <property type="entry name" value="M48C_Oma1-like"/>
    <property type="match status" value="1"/>
</dbReference>
<keyword evidence="3" id="KW-0479">Metal-binding</keyword>
<name>A0A3L9XVU4_9RHOB</name>
<evidence type="ECO:0000313" key="11">
    <source>
        <dbReference type="EMBL" id="RMA40731.1"/>
    </source>
</evidence>
<keyword evidence="4" id="KW-0378">Hydrolase</keyword>
<dbReference type="SUPFAM" id="SSF48452">
    <property type="entry name" value="TPR-like"/>
    <property type="match status" value="1"/>
</dbReference>
<evidence type="ECO:0000256" key="5">
    <source>
        <dbReference type="ARBA" id="ARBA00022833"/>
    </source>
</evidence>
<dbReference type="PANTHER" id="PTHR22726:SF1">
    <property type="entry name" value="METALLOENDOPEPTIDASE OMA1, MITOCHONDRIAL"/>
    <property type="match status" value="1"/>
</dbReference>
<dbReference type="Pfam" id="PF01435">
    <property type="entry name" value="Peptidase_M48"/>
    <property type="match status" value="1"/>
</dbReference>
<feature type="domain" description="Cytochrome c-type biogenesis protein H TPR" evidence="10">
    <location>
        <begin position="299"/>
        <end position="396"/>
    </location>
</feature>
<evidence type="ECO:0000256" key="2">
    <source>
        <dbReference type="ARBA" id="ARBA00022670"/>
    </source>
</evidence>
<evidence type="ECO:0000256" key="4">
    <source>
        <dbReference type="ARBA" id="ARBA00022801"/>
    </source>
</evidence>
<dbReference type="PANTHER" id="PTHR22726">
    <property type="entry name" value="METALLOENDOPEPTIDASE OMA1"/>
    <property type="match status" value="1"/>
</dbReference>
<evidence type="ECO:0000259" key="10">
    <source>
        <dbReference type="Pfam" id="PF23914"/>
    </source>
</evidence>
<dbReference type="InterPro" id="IPR019734">
    <property type="entry name" value="TPR_rpt"/>
</dbReference>
<evidence type="ECO:0000256" key="7">
    <source>
        <dbReference type="PROSITE-ProRule" id="PRU00339"/>
    </source>
</evidence>
<dbReference type="InterPro" id="IPR001915">
    <property type="entry name" value="Peptidase_M48"/>
</dbReference>
<dbReference type="InterPro" id="IPR051156">
    <property type="entry name" value="Mito/Outer_Membr_Metalloprot"/>
</dbReference>
<dbReference type="GO" id="GO:0004222">
    <property type="term" value="F:metalloendopeptidase activity"/>
    <property type="evidence" value="ECO:0007669"/>
    <property type="project" value="InterPro"/>
</dbReference>
<dbReference type="RefSeq" id="WP_121899524.1">
    <property type="nucleotide sequence ID" value="NZ_RCNT01000012.1"/>
</dbReference>
<accession>A0A3L9XVU4</accession>
<evidence type="ECO:0000313" key="12">
    <source>
        <dbReference type="Proteomes" id="UP000281343"/>
    </source>
</evidence>
<evidence type="ECO:0000259" key="9">
    <source>
        <dbReference type="Pfam" id="PF01435"/>
    </source>
</evidence>
<dbReference type="Pfam" id="PF23914">
    <property type="entry name" value="TPR_CcmH_CycH"/>
    <property type="match status" value="1"/>
</dbReference>
<keyword evidence="12" id="KW-1185">Reference proteome</keyword>
<feature type="chain" id="PRO_5018191604" evidence="8">
    <location>
        <begin position="26"/>
        <end position="450"/>
    </location>
</feature>
<comment type="caution">
    <text evidence="11">The sequence shown here is derived from an EMBL/GenBank/DDBJ whole genome shotgun (WGS) entry which is preliminary data.</text>
</comment>
<proteinExistence type="predicted"/>
<dbReference type="Gene3D" id="1.25.40.10">
    <property type="entry name" value="Tetratricopeptide repeat domain"/>
    <property type="match status" value="1"/>
</dbReference>